<dbReference type="EMBL" id="AZJI01000005">
    <property type="protein sequence ID" value="ETD23528.1"/>
    <property type="molecule type" value="Genomic_DNA"/>
</dbReference>
<dbReference type="Proteomes" id="UP000018731">
    <property type="component" value="Unassembled WGS sequence"/>
</dbReference>
<dbReference type="AlphaFoldDB" id="V8C800"/>
<sequence length="533" mass="60406">MNQTKMSKNNTLCIAEWQSFGTDDIQEVIADKSEKKAQKIFSELQNFANQKGNFDDREGNHIFLTPYRNNRLKARNFVGLIQTKSGFCLEILPKTFCTAKNSDGFAIKNCVCSSQKSTHPLTPSATNLTFGEGEQEKAPPLAGGVGEGYGASQNGVDCHANKQNDSTKSQQCQVCQAKQILLNMLRTLRTSPFKQSHISNLKIHRFPLLEVFAIMFLDEVERLIKRGIKSDYVVREENRTFLKGKLLFGENLKRNFAHKERFFSASDEFIADIAPNRLIVSTILFLSAQGFSPRTSGRISQARFIFADIRPSKSIDKDFALCPSSRHYKDYELLLAWCKIFLRRKSFMPYQGGDKAFALLFDMNKLFESFVAWHLKRASGGKYVISTQESRKYLLEVGGARKFQIKPDIVCRKSDNGGNNVVFIADTKWKILESSESNNYGIAQGDLYQMFAYLAKYECENGFLIYPQIGEIGASEIEDTKAPQDFTHKHFTYKAKSNLPNQNPHKLQILLFNLRNPSEAANEILAQINAKSL</sequence>
<accession>V8C800</accession>
<dbReference type="REBASE" id="94926">
    <property type="entry name" value="Hma5501McrBCP"/>
</dbReference>
<dbReference type="eggNOG" id="COG4268">
    <property type="taxonomic scope" value="Bacteria"/>
</dbReference>
<dbReference type="Pfam" id="PF10117">
    <property type="entry name" value="McrBC"/>
    <property type="match status" value="1"/>
</dbReference>
<dbReference type="RefSeq" id="WP_023928075.1">
    <property type="nucleotide sequence ID" value="NZ_KI669454.1"/>
</dbReference>
<evidence type="ECO:0000313" key="1">
    <source>
        <dbReference type="EMBL" id="ETD23528.1"/>
    </source>
</evidence>
<organism evidence="1 2">
    <name type="scientific">Helicobacter macacae MIT 99-5501</name>
    <dbReference type="NCBI Taxonomy" id="1357400"/>
    <lineage>
        <taxon>Bacteria</taxon>
        <taxon>Pseudomonadati</taxon>
        <taxon>Campylobacterota</taxon>
        <taxon>Epsilonproteobacteria</taxon>
        <taxon>Campylobacterales</taxon>
        <taxon>Helicobacteraceae</taxon>
        <taxon>Helicobacter</taxon>
    </lineage>
</organism>
<name>V8C800_9HELI</name>
<dbReference type="HOGENOM" id="CLU_048696_0_1_7"/>
<gene>
    <name evidence="1" type="ORF">HMPREF2086_01333</name>
</gene>
<protein>
    <recommendedName>
        <fullName evidence="3">McrBC 5-methylcytosine restriction system component</fullName>
    </recommendedName>
</protein>
<proteinExistence type="predicted"/>
<comment type="caution">
    <text evidence="1">The sequence shown here is derived from an EMBL/GenBank/DDBJ whole genome shotgun (WGS) entry which is preliminary data.</text>
</comment>
<dbReference type="PANTHER" id="PTHR38733:SF1">
    <property type="entry name" value="TYPE IV METHYL-DIRECTED RESTRICTION ENZYME ECOKMCRBC"/>
    <property type="match status" value="1"/>
</dbReference>
<evidence type="ECO:0008006" key="3">
    <source>
        <dbReference type="Google" id="ProtNLM"/>
    </source>
</evidence>
<dbReference type="STRING" id="1357400.HMPREF2086_01333"/>
<evidence type="ECO:0000313" key="2">
    <source>
        <dbReference type="Proteomes" id="UP000018731"/>
    </source>
</evidence>
<dbReference type="PATRIC" id="fig|1357400.3.peg.1779"/>
<reference evidence="1 2" key="1">
    <citation type="journal article" date="2014" name="Genome Announc.">
        <title>Draft genome sequences of six enterohepatic helicobacter species isolated from humans and one from rhesus macaques.</title>
        <authorList>
            <person name="Shen Z."/>
            <person name="Sheh A."/>
            <person name="Young S.K."/>
            <person name="Abouelliel A."/>
            <person name="Ward D.V."/>
            <person name="Earl A.M."/>
            <person name="Fox J.G."/>
        </authorList>
    </citation>
    <scope>NUCLEOTIDE SEQUENCE [LARGE SCALE GENOMIC DNA]</scope>
    <source>
        <strain evidence="1 2">MIT 99-5501</strain>
    </source>
</reference>
<keyword evidence="2" id="KW-1185">Reference proteome</keyword>
<dbReference type="InterPro" id="IPR019292">
    <property type="entry name" value="McrC"/>
</dbReference>
<dbReference type="PANTHER" id="PTHR38733">
    <property type="entry name" value="PROTEIN MCRC"/>
    <property type="match status" value="1"/>
</dbReference>
<dbReference type="OrthoDB" id="307209at2"/>